<sequence>MTIYGYARTSTSKQELGLDAQTKALKDSGCDEIIQDANQKGMTALRESPVWLELNERLVDGDVLKIYSSSRLGRKSYEVQYVVGMLIERGITVYILDRNLTLDNLDNLDQSISLAFSSVVDHNENVARNERTRAALQVKKDAKYKLGRPPSLRDKEIELILTLHNKGLGAKTICKLVEVKRASGKTSKVAAATVRKVIAGDYQSREEWERYNKSRDLALLRGTN</sequence>
<dbReference type="InterPro" id="IPR006120">
    <property type="entry name" value="Resolvase_HTH_dom"/>
</dbReference>
<dbReference type="InterPro" id="IPR006119">
    <property type="entry name" value="Resolv_N"/>
</dbReference>
<evidence type="ECO:0000256" key="1">
    <source>
        <dbReference type="ARBA" id="ARBA00023125"/>
    </source>
</evidence>
<dbReference type="Pfam" id="PF02796">
    <property type="entry name" value="HTH_7"/>
    <property type="match status" value="1"/>
</dbReference>
<dbReference type="EMBL" id="JBHTLY010000003">
    <property type="protein sequence ID" value="MFD1201972.1"/>
    <property type="molecule type" value="Genomic_DNA"/>
</dbReference>
<gene>
    <name evidence="4" type="ORF">ACFQ3U_08710</name>
</gene>
<organism evidence="4 5">
    <name type="scientific">Leucobacter albus</name>
    <dbReference type="NCBI Taxonomy" id="272210"/>
    <lineage>
        <taxon>Bacteria</taxon>
        <taxon>Bacillati</taxon>
        <taxon>Actinomycetota</taxon>
        <taxon>Actinomycetes</taxon>
        <taxon>Micrococcales</taxon>
        <taxon>Microbacteriaceae</taxon>
        <taxon>Leucobacter</taxon>
    </lineage>
</organism>
<dbReference type="PROSITE" id="PS51736">
    <property type="entry name" value="RECOMBINASES_3"/>
    <property type="match status" value="1"/>
</dbReference>
<dbReference type="Proteomes" id="UP001597181">
    <property type="component" value="Unassembled WGS sequence"/>
</dbReference>
<evidence type="ECO:0000313" key="5">
    <source>
        <dbReference type="Proteomes" id="UP001597181"/>
    </source>
</evidence>
<dbReference type="RefSeq" id="WP_343961881.1">
    <property type="nucleotide sequence ID" value="NZ_BAAAKZ010000013.1"/>
</dbReference>
<proteinExistence type="predicted"/>
<dbReference type="PANTHER" id="PTHR30461:SF2">
    <property type="entry name" value="SERINE RECOMBINASE PINE-RELATED"/>
    <property type="match status" value="1"/>
</dbReference>
<dbReference type="SMART" id="SM00857">
    <property type="entry name" value="Resolvase"/>
    <property type="match status" value="1"/>
</dbReference>
<accession>A0ABW3TRE2</accession>
<dbReference type="InterPro" id="IPR036162">
    <property type="entry name" value="Resolvase-like_N_sf"/>
</dbReference>
<evidence type="ECO:0000256" key="2">
    <source>
        <dbReference type="ARBA" id="ARBA00023172"/>
    </source>
</evidence>
<dbReference type="Pfam" id="PF00239">
    <property type="entry name" value="Resolvase"/>
    <property type="match status" value="1"/>
</dbReference>
<evidence type="ECO:0000259" key="3">
    <source>
        <dbReference type="PROSITE" id="PS51736"/>
    </source>
</evidence>
<protein>
    <submittedName>
        <fullName evidence="4">Recombinase family protein</fullName>
    </submittedName>
</protein>
<reference evidence="5" key="1">
    <citation type="journal article" date="2019" name="Int. J. Syst. Evol. Microbiol.">
        <title>The Global Catalogue of Microorganisms (GCM) 10K type strain sequencing project: providing services to taxonomists for standard genome sequencing and annotation.</title>
        <authorList>
            <consortium name="The Broad Institute Genomics Platform"/>
            <consortium name="The Broad Institute Genome Sequencing Center for Infectious Disease"/>
            <person name="Wu L."/>
            <person name="Ma J."/>
        </authorList>
    </citation>
    <scope>NUCLEOTIDE SEQUENCE [LARGE SCALE GENOMIC DNA]</scope>
    <source>
        <strain evidence="5">CCUG 50213</strain>
    </source>
</reference>
<name>A0ABW3TRE2_9MICO</name>
<keyword evidence="2" id="KW-0233">DNA recombination</keyword>
<keyword evidence="5" id="KW-1185">Reference proteome</keyword>
<dbReference type="SUPFAM" id="SSF53041">
    <property type="entry name" value="Resolvase-like"/>
    <property type="match status" value="1"/>
</dbReference>
<keyword evidence="1" id="KW-0238">DNA-binding</keyword>
<dbReference type="PANTHER" id="PTHR30461">
    <property type="entry name" value="DNA-INVERTASE FROM LAMBDOID PROPHAGE"/>
    <property type="match status" value="1"/>
</dbReference>
<dbReference type="InterPro" id="IPR050639">
    <property type="entry name" value="SSR_resolvase"/>
</dbReference>
<feature type="domain" description="Resolvase/invertase-type recombinase catalytic" evidence="3">
    <location>
        <begin position="2"/>
        <end position="143"/>
    </location>
</feature>
<comment type="caution">
    <text evidence="4">The sequence shown here is derived from an EMBL/GenBank/DDBJ whole genome shotgun (WGS) entry which is preliminary data.</text>
</comment>
<evidence type="ECO:0000313" key="4">
    <source>
        <dbReference type="EMBL" id="MFD1201972.1"/>
    </source>
</evidence>
<dbReference type="Gene3D" id="3.40.50.1390">
    <property type="entry name" value="Resolvase, N-terminal catalytic domain"/>
    <property type="match status" value="1"/>
</dbReference>